<evidence type="ECO:0000313" key="1">
    <source>
        <dbReference type="EMBL" id="KAJ7648029.1"/>
    </source>
</evidence>
<dbReference type="EMBL" id="JARKIF010000002">
    <property type="protein sequence ID" value="KAJ7648029.1"/>
    <property type="molecule type" value="Genomic_DNA"/>
</dbReference>
<comment type="caution">
    <text evidence="1">The sequence shown here is derived from an EMBL/GenBank/DDBJ whole genome shotgun (WGS) entry which is preliminary data.</text>
</comment>
<sequence>MRRSTRRHYTTSFTLYAPSSMAQNTQYRDILRKVSGAPRRFISAARQQNLQGLAALTDLVNVWAHVPRILDHGIIDMFLSHLRQELAPASTREWRNDATFAQLSLRALSGMPRFFDAPKYAEQARMLLAGWPGIVTWSHYIYDFHHANSTGAQQRVRISSIAGLLYELAGFPTFHPCMVDTPGSVELVTKLWIWGFNRKVNIAATTFS</sequence>
<evidence type="ECO:0000313" key="2">
    <source>
        <dbReference type="Proteomes" id="UP001221142"/>
    </source>
</evidence>
<name>A0AAD7CGH7_9AGAR</name>
<proteinExistence type="predicted"/>
<dbReference type="Proteomes" id="UP001221142">
    <property type="component" value="Unassembled WGS sequence"/>
</dbReference>
<reference evidence="1" key="1">
    <citation type="submission" date="2023-03" db="EMBL/GenBank/DDBJ databases">
        <title>Massive genome expansion in bonnet fungi (Mycena s.s.) driven by repeated elements and novel gene families across ecological guilds.</title>
        <authorList>
            <consortium name="Lawrence Berkeley National Laboratory"/>
            <person name="Harder C.B."/>
            <person name="Miyauchi S."/>
            <person name="Viragh M."/>
            <person name="Kuo A."/>
            <person name="Thoen E."/>
            <person name="Andreopoulos B."/>
            <person name="Lu D."/>
            <person name="Skrede I."/>
            <person name="Drula E."/>
            <person name="Henrissat B."/>
            <person name="Morin E."/>
            <person name="Kohler A."/>
            <person name="Barry K."/>
            <person name="LaButti K."/>
            <person name="Morin E."/>
            <person name="Salamov A."/>
            <person name="Lipzen A."/>
            <person name="Mereny Z."/>
            <person name="Hegedus B."/>
            <person name="Baldrian P."/>
            <person name="Stursova M."/>
            <person name="Weitz H."/>
            <person name="Taylor A."/>
            <person name="Grigoriev I.V."/>
            <person name="Nagy L.G."/>
            <person name="Martin F."/>
            <person name="Kauserud H."/>
        </authorList>
    </citation>
    <scope>NUCLEOTIDE SEQUENCE</scope>
    <source>
        <strain evidence="1">9284</strain>
    </source>
</reference>
<dbReference type="AlphaFoldDB" id="A0AAD7CGH7"/>
<gene>
    <name evidence="1" type="ORF">FB45DRAFT_1102637</name>
</gene>
<organism evidence="1 2">
    <name type="scientific">Roridomyces roridus</name>
    <dbReference type="NCBI Taxonomy" id="1738132"/>
    <lineage>
        <taxon>Eukaryota</taxon>
        <taxon>Fungi</taxon>
        <taxon>Dikarya</taxon>
        <taxon>Basidiomycota</taxon>
        <taxon>Agaricomycotina</taxon>
        <taxon>Agaricomycetes</taxon>
        <taxon>Agaricomycetidae</taxon>
        <taxon>Agaricales</taxon>
        <taxon>Marasmiineae</taxon>
        <taxon>Mycenaceae</taxon>
        <taxon>Roridomyces</taxon>
    </lineage>
</organism>
<protein>
    <submittedName>
        <fullName evidence="1">Uncharacterized protein</fullName>
    </submittedName>
</protein>
<accession>A0AAD7CGH7</accession>
<keyword evidence="2" id="KW-1185">Reference proteome</keyword>